<dbReference type="InterPro" id="IPR033389">
    <property type="entry name" value="AUX/IAA_dom"/>
</dbReference>
<dbReference type="PROSITE" id="PS51745">
    <property type="entry name" value="PB1"/>
    <property type="match status" value="1"/>
</dbReference>
<dbReference type="PANTHER" id="PTHR31734">
    <property type="entry name" value="AUXIN-RESPONSIVE PROTEIN IAA17"/>
    <property type="match status" value="1"/>
</dbReference>
<dbReference type="Gene3D" id="3.10.20.90">
    <property type="entry name" value="Phosphatidylinositol 3-kinase Catalytic Subunit, Chain A, domain 1"/>
    <property type="match status" value="1"/>
</dbReference>
<reference evidence="11" key="2">
    <citation type="submission" date="2025-08" db="UniProtKB">
        <authorList>
            <consortium name="RefSeq"/>
        </authorList>
    </citation>
    <scope>IDENTIFICATION</scope>
    <source>
        <tissue evidence="11">Leaf</tissue>
    </source>
</reference>
<dbReference type="InterPro" id="IPR003311">
    <property type="entry name" value="AUX_IAA"/>
</dbReference>
<reference evidence="10" key="1">
    <citation type="journal article" date="2014" name="Nat. Commun.">
        <title>The emerging biofuel crop Camelina sativa retains a highly undifferentiated hexaploid genome structure.</title>
        <authorList>
            <person name="Kagale S."/>
            <person name="Koh C."/>
            <person name="Nixon J."/>
            <person name="Bollina V."/>
            <person name="Clarke W.E."/>
            <person name="Tuteja R."/>
            <person name="Spillane C."/>
            <person name="Robinson S.J."/>
            <person name="Links M.G."/>
            <person name="Clarke C."/>
            <person name="Higgins E.E."/>
            <person name="Huebert T."/>
            <person name="Sharpe A.G."/>
            <person name="Parkin I.A."/>
        </authorList>
    </citation>
    <scope>NUCLEOTIDE SEQUENCE [LARGE SCALE GENOMIC DNA]</scope>
    <source>
        <strain evidence="10">cv. DH55</strain>
    </source>
</reference>
<evidence type="ECO:0000256" key="3">
    <source>
        <dbReference type="ARBA" id="ARBA00022491"/>
    </source>
</evidence>
<evidence type="ECO:0000313" key="11">
    <source>
        <dbReference type="RefSeq" id="XP_010423223.1"/>
    </source>
</evidence>
<keyword evidence="4 8" id="KW-0805">Transcription regulation</keyword>
<protein>
    <recommendedName>
        <fullName evidence="8">Auxin-responsive protein</fullName>
    </recommendedName>
</protein>
<evidence type="ECO:0000313" key="10">
    <source>
        <dbReference type="Proteomes" id="UP000694864"/>
    </source>
</evidence>
<name>A0ABM0TAA2_CAMSA</name>
<organism evidence="10 11">
    <name type="scientific">Camelina sativa</name>
    <name type="common">False flax</name>
    <name type="synonym">Myagrum sativum</name>
    <dbReference type="NCBI Taxonomy" id="90675"/>
    <lineage>
        <taxon>Eukaryota</taxon>
        <taxon>Viridiplantae</taxon>
        <taxon>Streptophyta</taxon>
        <taxon>Embryophyta</taxon>
        <taxon>Tracheophyta</taxon>
        <taxon>Spermatophyta</taxon>
        <taxon>Magnoliopsida</taxon>
        <taxon>eudicotyledons</taxon>
        <taxon>Gunneridae</taxon>
        <taxon>Pentapetalae</taxon>
        <taxon>rosids</taxon>
        <taxon>malvids</taxon>
        <taxon>Brassicales</taxon>
        <taxon>Brassicaceae</taxon>
        <taxon>Camelineae</taxon>
        <taxon>Camelina</taxon>
    </lineage>
</organism>
<feature type="domain" description="PB1" evidence="9">
    <location>
        <begin position="18"/>
        <end position="99"/>
    </location>
</feature>
<evidence type="ECO:0000256" key="1">
    <source>
        <dbReference type="ARBA" id="ARBA00004123"/>
    </source>
</evidence>
<evidence type="ECO:0000256" key="7">
    <source>
        <dbReference type="ARBA" id="ARBA00023294"/>
    </source>
</evidence>
<evidence type="ECO:0000256" key="5">
    <source>
        <dbReference type="ARBA" id="ARBA00023163"/>
    </source>
</evidence>
<dbReference type="RefSeq" id="XP_010423223.1">
    <property type="nucleotide sequence ID" value="XM_010424921.2"/>
</dbReference>
<comment type="subunit">
    <text evidence="8">Homodimers and heterodimers.</text>
</comment>
<dbReference type="Proteomes" id="UP000694864">
    <property type="component" value="Chromosome 8"/>
</dbReference>
<dbReference type="InterPro" id="IPR053793">
    <property type="entry name" value="PB1-like"/>
</dbReference>
<evidence type="ECO:0000256" key="2">
    <source>
        <dbReference type="ARBA" id="ARBA00006728"/>
    </source>
</evidence>
<comment type="subcellular location">
    <subcellularLocation>
        <location evidence="1 8">Nucleus</location>
    </subcellularLocation>
</comment>
<keyword evidence="7 8" id="KW-0927">Auxin signaling pathway</keyword>
<evidence type="ECO:0000256" key="4">
    <source>
        <dbReference type="ARBA" id="ARBA00023015"/>
    </source>
</evidence>
<keyword evidence="5 8" id="KW-0804">Transcription</keyword>
<gene>
    <name evidence="11" type="primary">LOC104708368</name>
</gene>
<comment type="similarity">
    <text evidence="2 8">Belongs to the Aux/IAA family.</text>
</comment>
<dbReference type="SUPFAM" id="SSF54277">
    <property type="entry name" value="CAD &amp; PB1 domains"/>
    <property type="match status" value="1"/>
</dbReference>
<keyword evidence="6 8" id="KW-0539">Nucleus</keyword>
<dbReference type="PANTHER" id="PTHR31734:SF94">
    <property type="entry name" value="AUXIN-RESPONSIVE PROTEIN IAA30"/>
    <property type="match status" value="1"/>
</dbReference>
<evidence type="ECO:0000256" key="8">
    <source>
        <dbReference type="RuleBase" id="RU004549"/>
    </source>
</evidence>
<evidence type="ECO:0000256" key="6">
    <source>
        <dbReference type="ARBA" id="ARBA00023242"/>
    </source>
</evidence>
<sequence>MSSPERSESMASSSSESRNVLKIHYKKKVVGEVDLFTYRNYEGLVNALSDMFGGATIKYGYVSSDHYTLTYIDNDEDWKTVGDIPWHDFLSTAQKLIIM</sequence>
<keyword evidence="3 8" id="KW-0678">Repressor</keyword>
<dbReference type="Pfam" id="PF02309">
    <property type="entry name" value="AUX_IAA"/>
    <property type="match status" value="1"/>
</dbReference>
<keyword evidence="10" id="KW-1185">Reference proteome</keyword>
<proteinExistence type="inferred from homology"/>
<accession>A0ABM0TAA2</accession>
<dbReference type="GeneID" id="104708368"/>
<evidence type="ECO:0000259" key="9">
    <source>
        <dbReference type="PROSITE" id="PS51745"/>
    </source>
</evidence>
<comment type="function">
    <text evidence="8">Aux/IAA proteins are short-lived transcriptional factors that function as repressors of early auxin response genes at low auxin concentrations.</text>
</comment>